<dbReference type="Pfam" id="PF04977">
    <property type="entry name" value="DivIC"/>
    <property type="match status" value="1"/>
</dbReference>
<dbReference type="RefSeq" id="WP_188783879.1">
    <property type="nucleotide sequence ID" value="NZ_BMNI01000004.1"/>
</dbReference>
<keyword evidence="1" id="KW-0175">Coiled coil</keyword>
<evidence type="ECO:0000313" key="4">
    <source>
        <dbReference type="EMBL" id="GGO89799.1"/>
    </source>
</evidence>
<keyword evidence="3" id="KW-0472">Membrane</keyword>
<keyword evidence="3" id="KW-0812">Transmembrane</keyword>
<evidence type="ECO:0008006" key="6">
    <source>
        <dbReference type="Google" id="ProtNLM"/>
    </source>
</evidence>
<protein>
    <recommendedName>
        <fullName evidence="6">Septum formation initiator family protein</fullName>
    </recommendedName>
</protein>
<keyword evidence="3" id="KW-1133">Transmembrane helix</keyword>
<keyword evidence="5" id="KW-1185">Reference proteome</keyword>
<dbReference type="Proteomes" id="UP000655410">
    <property type="component" value="Unassembled WGS sequence"/>
</dbReference>
<dbReference type="InterPro" id="IPR007060">
    <property type="entry name" value="FtsL/DivIC"/>
</dbReference>
<accession>A0ABQ2NBJ5</accession>
<feature type="region of interest" description="Disordered" evidence="2">
    <location>
        <begin position="1"/>
        <end position="25"/>
    </location>
</feature>
<evidence type="ECO:0000256" key="3">
    <source>
        <dbReference type="SAM" id="Phobius"/>
    </source>
</evidence>
<evidence type="ECO:0000313" key="5">
    <source>
        <dbReference type="Proteomes" id="UP000655410"/>
    </source>
</evidence>
<reference evidence="5" key="1">
    <citation type="journal article" date="2019" name="Int. J. Syst. Evol. Microbiol.">
        <title>The Global Catalogue of Microorganisms (GCM) 10K type strain sequencing project: providing services to taxonomists for standard genome sequencing and annotation.</title>
        <authorList>
            <consortium name="The Broad Institute Genomics Platform"/>
            <consortium name="The Broad Institute Genome Sequencing Center for Infectious Disease"/>
            <person name="Wu L."/>
            <person name="Ma J."/>
        </authorList>
    </citation>
    <scope>NUCLEOTIDE SEQUENCE [LARGE SCALE GENOMIC DNA]</scope>
    <source>
        <strain evidence="5">CGMCC 4.7371</strain>
    </source>
</reference>
<proteinExistence type="predicted"/>
<comment type="caution">
    <text evidence="4">The sequence shown here is derived from an EMBL/GenBank/DDBJ whole genome shotgun (WGS) entry which is preliminary data.</text>
</comment>
<dbReference type="EMBL" id="BMNI01000004">
    <property type="protein sequence ID" value="GGO89799.1"/>
    <property type="molecule type" value="Genomic_DNA"/>
</dbReference>
<name>A0ABQ2NBJ5_9ACTN</name>
<gene>
    <name evidence="4" type="ORF">GCM10011584_20110</name>
</gene>
<evidence type="ECO:0000256" key="1">
    <source>
        <dbReference type="SAM" id="Coils"/>
    </source>
</evidence>
<feature type="transmembrane region" description="Helical" evidence="3">
    <location>
        <begin position="53"/>
        <end position="74"/>
    </location>
</feature>
<organism evidence="4 5">
    <name type="scientific">Nocardioides phosphati</name>
    <dbReference type="NCBI Taxonomy" id="1867775"/>
    <lineage>
        <taxon>Bacteria</taxon>
        <taxon>Bacillati</taxon>
        <taxon>Actinomycetota</taxon>
        <taxon>Actinomycetes</taxon>
        <taxon>Propionibacteriales</taxon>
        <taxon>Nocardioidaceae</taxon>
        <taxon>Nocardioides</taxon>
    </lineage>
</organism>
<sequence length="176" mass="19069">MAAQRRTPAGRGVSRGQAGPGRGLAAGRTTLRNAAVAAAAAGRERPRITSRAVVLLLVLAVLTVSWASSFRAWFQQRAEMDSLRAQIARTQADIDRLEAQKKRWKDDAYVKQQARLRFGYVMPGQDSLIALDENGNPIGSVEKLTDPADAPGTDPVAWYSTVWDSVEAAGHPEESK</sequence>
<feature type="coiled-coil region" evidence="1">
    <location>
        <begin position="80"/>
        <end position="107"/>
    </location>
</feature>
<evidence type="ECO:0000256" key="2">
    <source>
        <dbReference type="SAM" id="MobiDB-lite"/>
    </source>
</evidence>